<reference evidence="3" key="1">
    <citation type="submission" date="2025-08" db="UniProtKB">
        <authorList>
            <consortium name="RefSeq"/>
        </authorList>
    </citation>
    <scope>IDENTIFICATION</scope>
</reference>
<dbReference type="RefSeq" id="XP_030638754.1">
    <property type="nucleotide sequence ID" value="XM_030782894.1"/>
</dbReference>
<dbReference type="Proteomes" id="UP000504632">
    <property type="component" value="Chromosome 8"/>
</dbReference>
<dbReference type="PANTHER" id="PTHR46013:SF4">
    <property type="entry name" value="B-CELL RECEPTOR CD22-RELATED"/>
    <property type="match status" value="1"/>
</dbReference>
<organism evidence="2 3">
    <name type="scientific">Chanos chanos</name>
    <name type="common">Milkfish</name>
    <name type="synonym">Mugil chanos</name>
    <dbReference type="NCBI Taxonomy" id="29144"/>
    <lineage>
        <taxon>Eukaryota</taxon>
        <taxon>Metazoa</taxon>
        <taxon>Chordata</taxon>
        <taxon>Craniata</taxon>
        <taxon>Vertebrata</taxon>
        <taxon>Euteleostomi</taxon>
        <taxon>Actinopterygii</taxon>
        <taxon>Neopterygii</taxon>
        <taxon>Teleostei</taxon>
        <taxon>Ostariophysi</taxon>
        <taxon>Gonorynchiformes</taxon>
        <taxon>Chanidae</taxon>
        <taxon>Chanos</taxon>
    </lineage>
</organism>
<protein>
    <submittedName>
        <fullName evidence="3">Sialoadhesin-like</fullName>
    </submittedName>
</protein>
<dbReference type="AlphaFoldDB" id="A0A6J2W3V2"/>
<dbReference type="Pfam" id="PF13927">
    <property type="entry name" value="Ig_3"/>
    <property type="match status" value="1"/>
</dbReference>
<dbReference type="SMART" id="SM00408">
    <property type="entry name" value="IGc2"/>
    <property type="match status" value="4"/>
</dbReference>
<dbReference type="OrthoDB" id="10039395at2759"/>
<dbReference type="GeneID" id="115819330"/>
<feature type="domain" description="Ig-like" evidence="1">
    <location>
        <begin position="553"/>
        <end position="648"/>
    </location>
</feature>
<evidence type="ECO:0000313" key="2">
    <source>
        <dbReference type="Proteomes" id="UP000504632"/>
    </source>
</evidence>
<feature type="domain" description="Ig-like" evidence="1">
    <location>
        <begin position="390"/>
        <end position="446"/>
    </location>
</feature>
<dbReference type="SMART" id="SM00409">
    <property type="entry name" value="IG"/>
    <property type="match status" value="6"/>
</dbReference>
<dbReference type="Pfam" id="PF13895">
    <property type="entry name" value="Ig_2"/>
    <property type="match status" value="1"/>
</dbReference>
<dbReference type="Gene3D" id="2.60.40.10">
    <property type="entry name" value="Immunoglobulins"/>
    <property type="match status" value="6"/>
</dbReference>
<sequence>MTSDLTQRVNTDDQGNDHYANVQFSRSKREEVSLYSNRAHHQQPGKQEEDVQLAPVNISQASAATQGWAHERATPRGSFGLSLAGPLGMSGHNALTYELPYQAWLQKGAPVSLFQASLKDHRSLRTLDSIHMETQLQIREVTLENNYVMSRLSQPHIFRVVGQSVTLPQKNICALKGTDVDIPCTYTVNGYTVQSKGWYRTQTSGGWGRDLKTDPEYKTRVEYDDHSCGLRIKSLRLSDSGVYNFRFKTWNSDWISDPSGVKLSVTGIEKRCWSVTYNHENICALRGSSVDLSCSYTYPAWHTVTTTLWFNKWQYWVEPTDLSLDEDYEGRVEFRGDKKSDCTLRIRDLRESDARNYKFRFLTNQEGGKYSGANGVSLSITDLKVDIQYGSRKQSATLTCKTSCSLSNNPTFIWYKNGQPLPDRYTQRTDLYYVNSVDDGSYSCAVKGFEGLRSPAVCFLQQKCWSVAYTKSNICGLIGSSVDIQSHFTYPDYYKVTKTTWYIRRNPNPKELSQNEEKDHMKFICTDHSCLLRVTQLRMTDSAEYFFRFETSPSTYYNSTSGVILTVTDLQVTVSPDTVREGQRVTLTCYTTCTLSNNPTYIWYRNNQPVTNKHTNILYLDSVSSEDADNYSCAVRGQENLRSPAVYSPKNTRVSVSPSGQVVEGSSVTLTCSSDANPPVHTYTWYKKDNGAEPSLMGSGQNYSITNISSEDSGQYYCRAENRIGNSSSTEIHLNVTCEYIRILTDPQK</sequence>
<dbReference type="PROSITE" id="PS50835">
    <property type="entry name" value="IG_LIKE"/>
    <property type="match status" value="3"/>
</dbReference>
<dbReference type="SUPFAM" id="SSF48726">
    <property type="entry name" value="Immunoglobulin"/>
    <property type="match status" value="5"/>
</dbReference>
<dbReference type="PANTHER" id="PTHR46013">
    <property type="entry name" value="VASCULAR CELL ADHESION MOLECULE 1"/>
    <property type="match status" value="1"/>
</dbReference>
<feature type="domain" description="Ig-like" evidence="1">
    <location>
        <begin position="649"/>
        <end position="737"/>
    </location>
</feature>
<dbReference type="InterPro" id="IPR036179">
    <property type="entry name" value="Ig-like_dom_sf"/>
</dbReference>
<accession>A0A6J2W3V2</accession>
<dbReference type="InterPro" id="IPR013783">
    <property type="entry name" value="Ig-like_fold"/>
</dbReference>
<dbReference type="InParanoid" id="A0A6J2W3V2"/>
<dbReference type="InterPro" id="IPR003599">
    <property type="entry name" value="Ig_sub"/>
</dbReference>
<dbReference type="InterPro" id="IPR003598">
    <property type="entry name" value="Ig_sub2"/>
</dbReference>
<keyword evidence="2" id="KW-1185">Reference proteome</keyword>
<evidence type="ECO:0000313" key="3">
    <source>
        <dbReference type="RefSeq" id="XP_030638754.1"/>
    </source>
</evidence>
<name>A0A6J2W3V2_CHACN</name>
<gene>
    <name evidence="3" type="primary">LOC115819330</name>
</gene>
<dbReference type="InterPro" id="IPR007110">
    <property type="entry name" value="Ig-like_dom"/>
</dbReference>
<proteinExistence type="predicted"/>
<evidence type="ECO:0000259" key="1">
    <source>
        <dbReference type="PROSITE" id="PS50835"/>
    </source>
</evidence>